<keyword evidence="6 9" id="KW-0238">DNA-binding</keyword>
<sequence length="912" mass="103537">MAEASFVPLNLDIDQQRAFVRFFKNLPEKVASTVRFFNRTDYYTLHDDDAKLAGDFASKIVNYMGDSPKLSYVCLNKHQMESFARELLLVRQYRVEVYVKGHGKNNDWQVEYRGSPGNLTQFEGILFETVTIDSSNCVVGLKLGKNQTIALSNINTTDLTFEVCEFSDNECFTELEALLAQIGPKECIIPSGDSSEMSAIKTVLKRNNVLVAQVKRSDFNSEDIIQDLNRLLFFPNGVEKNAETLLEINLKDAMTCLQAVIHFLNLTGNESNFNQFRLKKLDAQRYLRIDNAALYALNIFPKPHFTDEGTPIFTQAPKSHSLIGILNHCVTPQGRRLLEQWIKQPQKDINIINERLDVVECFVKNAEMRSIINKEVLNKMPDLMMLSKKMSGKKAKLQDCYRLYQAINYLPSVINNLTKLSNISIKDMFVIPLSEFTRDMDKYQMMIESLLDLDLVDRCEFLVKSNVTPEIREVHRTKLNIEEKMQKLLKKAANQLDLEEGKSIKLESTLQHNYFFRITKKEEHALRQAKGFKIIDAVAGGVRFSNDSLERLNQEYSLINEKYEELQKEIVDDMLKVASEYADTVRSINMVLAELDLLAAFAVASVSAKIPYVRPILKPKEERILKLTKARHPCLEQQDQIDFIPNNVSFTPETTFYIITGPNMCGKSTYIRSIGVCALMAHIGCFVPCEYAELSVMDGILARVGADDCQLKGLSTFMLEMIETSSIIKTATENSLVIIDELGRGTSTYDGCGIAWAIAEHLSMEVKCFSLFATHFHKITRLADECSFVENLHVSAITAQDTITPLYQVKKGECDRSYGIHCAKIAEFPRDVLDAATQNLNQLEHQESMKFIKDFEMDIKKKVIEDGDVIIKEVLAKLKSVVAENGSVEEFLKNTKNQLSDSNNLFVKGLLN</sequence>
<dbReference type="Pfam" id="PF01624">
    <property type="entry name" value="MutS_I"/>
    <property type="match status" value="1"/>
</dbReference>
<evidence type="ECO:0000256" key="2">
    <source>
        <dbReference type="ARBA" id="ARBA00006271"/>
    </source>
</evidence>
<keyword evidence="7 9" id="KW-0234">DNA repair</keyword>
<keyword evidence="10" id="KW-0175">Coiled coil</keyword>
<comment type="caution">
    <text evidence="12">The sequence shown here is derived from an EMBL/GenBank/DDBJ whole genome shotgun (WGS) entry which is preliminary data.</text>
</comment>
<dbReference type="Pfam" id="PF05190">
    <property type="entry name" value="MutS_IV"/>
    <property type="match status" value="1"/>
</dbReference>
<dbReference type="InterPro" id="IPR007860">
    <property type="entry name" value="DNA_mmatch_repair_MutS_con_dom"/>
</dbReference>
<dbReference type="SUPFAM" id="SSF53150">
    <property type="entry name" value="DNA repair protein MutS, domain II"/>
    <property type="match status" value="1"/>
</dbReference>
<dbReference type="InterPro" id="IPR045076">
    <property type="entry name" value="MutS"/>
</dbReference>
<dbReference type="InterPro" id="IPR007695">
    <property type="entry name" value="DNA_mismatch_repair_MutS-lik_N"/>
</dbReference>
<dbReference type="InterPro" id="IPR000432">
    <property type="entry name" value="DNA_mismatch_repair_MutS_C"/>
</dbReference>
<comment type="subcellular location">
    <subcellularLocation>
        <location evidence="1">Nucleus</location>
    </subcellularLocation>
</comment>
<dbReference type="InterPro" id="IPR007861">
    <property type="entry name" value="DNA_mismatch_repair_MutS_clamp"/>
</dbReference>
<dbReference type="InterPro" id="IPR036187">
    <property type="entry name" value="DNA_mismatch_repair_MutS_sf"/>
</dbReference>
<dbReference type="PROSITE" id="PS00486">
    <property type="entry name" value="DNA_MISMATCH_REPAIR_2"/>
    <property type="match status" value="1"/>
</dbReference>
<evidence type="ECO:0000256" key="1">
    <source>
        <dbReference type="ARBA" id="ARBA00004123"/>
    </source>
</evidence>
<comment type="function">
    <text evidence="9">Component of the post-replicative DNA mismatch repair system (MMR).</text>
</comment>
<dbReference type="Pfam" id="PF00488">
    <property type="entry name" value="MutS_V"/>
    <property type="match status" value="1"/>
</dbReference>
<dbReference type="SUPFAM" id="SSF52540">
    <property type="entry name" value="P-loop containing nucleoside triphosphate hydrolases"/>
    <property type="match status" value="1"/>
</dbReference>
<dbReference type="FunFam" id="3.30.420.110:FF:000002">
    <property type="entry name" value="DNA mismatch repair protein"/>
    <property type="match status" value="1"/>
</dbReference>
<accession>A0ABD1EYB0</accession>
<dbReference type="Gene3D" id="3.40.1170.10">
    <property type="entry name" value="DNA repair protein MutS, domain I"/>
    <property type="match status" value="1"/>
</dbReference>
<protein>
    <recommendedName>
        <fullName evidence="11">DNA mismatch repair proteins mutS family domain-containing protein</fullName>
    </recommendedName>
</protein>
<dbReference type="InterPro" id="IPR007696">
    <property type="entry name" value="DNA_mismatch_repair_MutS_core"/>
</dbReference>
<keyword evidence="4 9" id="KW-0227">DNA damage</keyword>
<keyword evidence="3 9" id="KW-0547">Nucleotide-binding</keyword>
<dbReference type="Proteomes" id="UP001566132">
    <property type="component" value="Unassembled WGS sequence"/>
</dbReference>
<dbReference type="SMART" id="SM00534">
    <property type="entry name" value="MUTSac"/>
    <property type="match status" value="1"/>
</dbReference>
<dbReference type="PANTHER" id="PTHR11361:SF35">
    <property type="entry name" value="DNA MISMATCH REPAIR PROTEIN MSH2"/>
    <property type="match status" value="1"/>
</dbReference>
<dbReference type="InterPro" id="IPR027417">
    <property type="entry name" value="P-loop_NTPase"/>
</dbReference>
<dbReference type="Gene3D" id="1.10.1420.10">
    <property type="match status" value="2"/>
</dbReference>
<dbReference type="GO" id="GO:0005524">
    <property type="term" value="F:ATP binding"/>
    <property type="evidence" value="ECO:0007669"/>
    <property type="project" value="UniProtKB-KW"/>
</dbReference>
<evidence type="ECO:0000256" key="4">
    <source>
        <dbReference type="ARBA" id="ARBA00022763"/>
    </source>
</evidence>
<reference evidence="12 13" key="1">
    <citation type="submission" date="2024-05" db="EMBL/GenBank/DDBJ databases">
        <title>Genetic variation in Jamaican populations of the coffee berry borer (Hypothenemus hampei).</title>
        <authorList>
            <person name="Errbii M."/>
            <person name="Myrie A."/>
        </authorList>
    </citation>
    <scope>NUCLEOTIDE SEQUENCE [LARGE SCALE GENOMIC DNA]</scope>
    <source>
        <strain evidence="12">JA-Hopewell-2020-01-JO</strain>
        <tissue evidence="12">Whole body</tissue>
    </source>
</reference>
<dbReference type="Pfam" id="PF05188">
    <property type="entry name" value="MutS_II"/>
    <property type="match status" value="1"/>
</dbReference>
<comment type="similarity">
    <text evidence="2 9">Belongs to the DNA mismatch repair MutS family.</text>
</comment>
<keyword evidence="8" id="KW-0539">Nucleus</keyword>
<keyword evidence="5" id="KW-0067">ATP-binding</keyword>
<evidence type="ECO:0000313" key="12">
    <source>
        <dbReference type="EMBL" id="KAL1506027.1"/>
    </source>
</evidence>
<name>A0ABD1EYB0_HYPHA</name>
<dbReference type="InterPro" id="IPR016151">
    <property type="entry name" value="DNA_mismatch_repair_MutS_N"/>
</dbReference>
<evidence type="ECO:0000256" key="8">
    <source>
        <dbReference type="ARBA" id="ARBA00023242"/>
    </source>
</evidence>
<evidence type="ECO:0000256" key="3">
    <source>
        <dbReference type="ARBA" id="ARBA00022741"/>
    </source>
</evidence>
<dbReference type="Gene3D" id="3.30.420.110">
    <property type="entry name" value="MutS, connector domain"/>
    <property type="match status" value="1"/>
</dbReference>
<evidence type="ECO:0000256" key="9">
    <source>
        <dbReference type="RuleBase" id="RU003756"/>
    </source>
</evidence>
<dbReference type="FunFam" id="3.40.50.300:FF:001115">
    <property type="entry name" value="DNA mismatch repair protein MSH2"/>
    <property type="match status" value="1"/>
</dbReference>
<dbReference type="Pfam" id="PF05192">
    <property type="entry name" value="MutS_III"/>
    <property type="match status" value="1"/>
</dbReference>
<dbReference type="InterPro" id="IPR011184">
    <property type="entry name" value="DNA_mismatch_repair_Msh2"/>
</dbReference>
<feature type="domain" description="DNA mismatch repair proteins mutS family" evidence="11">
    <location>
        <begin position="735"/>
        <end position="751"/>
    </location>
</feature>
<proteinExistence type="inferred from homology"/>
<evidence type="ECO:0000259" key="11">
    <source>
        <dbReference type="PROSITE" id="PS00486"/>
    </source>
</evidence>
<dbReference type="PANTHER" id="PTHR11361">
    <property type="entry name" value="DNA MISMATCH REPAIR PROTEIN MUTS FAMILY MEMBER"/>
    <property type="match status" value="1"/>
</dbReference>
<dbReference type="PIRSF" id="PIRSF005813">
    <property type="entry name" value="MSH2"/>
    <property type="match status" value="1"/>
</dbReference>
<evidence type="ECO:0000256" key="6">
    <source>
        <dbReference type="ARBA" id="ARBA00023125"/>
    </source>
</evidence>
<dbReference type="EMBL" id="JBDJPC010000004">
    <property type="protein sequence ID" value="KAL1506027.1"/>
    <property type="molecule type" value="Genomic_DNA"/>
</dbReference>
<dbReference type="Gene3D" id="3.40.50.300">
    <property type="entry name" value="P-loop containing nucleotide triphosphate hydrolases"/>
    <property type="match status" value="1"/>
</dbReference>
<evidence type="ECO:0000256" key="5">
    <source>
        <dbReference type="ARBA" id="ARBA00022840"/>
    </source>
</evidence>
<evidence type="ECO:0000256" key="7">
    <source>
        <dbReference type="ARBA" id="ARBA00023204"/>
    </source>
</evidence>
<evidence type="ECO:0000256" key="10">
    <source>
        <dbReference type="SAM" id="Coils"/>
    </source>
</evidence>
<dbReference type="GO" id="GO:0043570">
    <property type="term" value="P:maintenance of DNA repeat elements"/>
    <property type="evidence" value="ECO:0007669"/>
    <property type="project" value="UniProtKB-ARBA"/>
</dbReference>
<dbReference type="SMART" id="SM00533">
    <property type="entry name" value="MUTSd"/>
    <property type="match status" value="1"/>
</dbReference>
<gene>
    <name evidence="12" type="ORF">ABEB36_005463</name>
</gene>
<evidence type="ECO:0000313" key="13">
    <source>
        <dbReference type="Proteomes" id="UP001566132"/>
    </source>
</evidence>
<feature type="coiled-coil region" evidence="10">
    <location>
        <begin position="471"/>
        <end position="502"/>
    </location>
</feature>
<dbReference type="GO" id="GO:0006298">
    <property type="term" value="P:mismatch repair"/>
    <property type="evidence" value="ECO:0007669"/>
    <property type="project" value="UniProtKB-ARBA"/>
</dbReference>
<keyword evidence="13" id="KW-1185">Reference proteome</keyword>
<dbReference type="GO" id="GO:0003677">
    <property type="term" value="F:DNA binding"/>
    <property type="evidence" value="ECO:0007669"/>
    <property type="project" value="UniProtKB-KW"/>
</dbReference>
<dbReference type="AlphaFoldDB" id="A0ABD1EYB0"/>
<dbReference type="SUPFAM" id="SSF48334">
    <property type="entry name" value="DNA repair protein MutS, domain III"/>
    <property type="match status" value="1"/>
</dbReference>
<organism evidence="12 13">
    <name type="scientific">Hypothenemus hampei</name>
    <name type="common">Coffee berry borer</name>
    <dbReference type="NCBI Taxonomy" id="57062"/>
    <lineage>
        <taxon>Eukaryota</taxon>
        <taxon>Metazoa</taxon>
        <taxon>Ecdysozoa</taxon>
        <taxon>Arthropoda</taxon>
        <taxon>Hexapoda</taxon>
        <taxon>Insecta</taxon>
        <taxon>Pterygota</taxon>
        <taxon>Neoptera</taxon>
        <taxon>Endopterygota</taxon>
        <taxon>Coleoptera</taxon>
        <taxon>Polyphaga</taxon>
        <taxon>Cucujiformia</taxon>
        <taxon>Curculionidae</taxon>
        <taxon>Scolytinae</taxon>
        <taxon>Hypothenemus</taxon>
    </lineage>
</organism>
<dbReference type="GO" id="GO:0005634">
    <property type="term" value="C:nucleus"/>
    <property type="evidence" value="ECO:0007669"/>
    <property type="project" value="UniProtKB-SubCell"/>
</dbReference>
<dbReference type="InterPro" id="IPR036678">
    <property type="entry name" value="MutS_con_dom_sf"/>
</dbReference>